<organism evidence="3">
    <name type="scientific">Opuntia virus 1</name>
    <dbReference type="NCBI Taxonomy" id="2706523"/>
    <lineage>
        <taxon>Viruses</taxon>
        <taxon>Monodnaviria</taxon>
        <taxon>Shotokuvirae</taxon>
        <taxon>Cressdnaviricota</taxon>
        <taxon>Repensiviricetes</taxon>
        <taxon>Geplafuvirales</taxon>
        <taxon>Geminiviridae</taxon>
        <taxon>Opunvirus</taxon>
        <taxon>Opunvirus opuntiae</taxon>
    </lineage>
</organism>
<evidence type="ECO:0000313" key="5">
    <source>
        <dbReference type="EMBL" id="QHU79369.1"/>
    </source>
</evidence>
<evidence type="ECO:0000313" key="7">
    <source>
        <dbReference type="EMBL" id="QHU79495.1"/>
    </source>
</evidence>
<dbReference type="EMBL" id="MN099974">
    <property type="protein sequence ID" value="QHU79297.1"/>
    <property type="molecule type" value="Genomic_DNA"/>
</dbReference>
<protein>
    <submittedName>
        <fullName evidence="3">AC4</fullName>
    </submittedName>
</protein>
<dbReference type="EMBL" id="MN099986">
    <property type="protein sequence ID" value="QHU79369.1"/>
    <property type="molecule type" value="Genomic_DNA"/>
</dbReference>
<gene>
    <name evidence="3" type="primary">ac4</name>
</gene>
<evidence type="ECO:0000313" key="3">
    <source>
        <dbReference type="EMBL" id="QHU79291.1"/>
    </source>
</evidence>
<keyword evidence="2" id="KW-0945">Host-virus interaction</keyword>
<evidence type="ECO:0000256" key="2">
    <source>
        <dbReference type="ARBA" id="ARBA00022581"/>
    </source>
</evidence>
<comment type="similarity">
    <text evidence="1">Belongs to the geminiviridae protein AC4/C4 family.</text>
</comment>
<sequence>MGALISTCLSNSRANSKHKIKDSSISAIQTHQFNFTPTSKLQNLPPMSSPTWRKSDASWITASFRLTPDPLEEVNNPPMIHMQKH</sequence>
<dbReference type="Pfam" id="PF01492">
    <property type="entry name" value="Gemini_C4"/>
    <property type="match status" value="1"/>
</dbReference>
<evidence type="ECO:0000256" key="1">
    <source>
        <dbReference type="ARBA" id="ARBA00008996"/>
    </source>
</evidence>
<dbReference type="InterPro" id="IPR002488">
    <property type="entry name" value="Gemini_C4"/>
</dbReference>
<proteinExistence type="inferred from homology"/>
<dbReference type="EMBL" id="MN100007">
    <property type="protein sequence ID" value="QHU79495.1"/>
    <property type="molecule type" value="Genomic_DNA"/>
</dbReference>
<reference evidence="3" key="1">
    <citation type="submission" date="2019-06" db="EMBL/GenBank/DDBJ databases">
        <title>Novel geminivirus infecting Cactaceae plants in Arizona.</title>
        <authorList>
            <person name="Fontenele R.S."/>
            <person name="Schmidlin K."/>
            <person name="Majure L."/>
            <person name="Salywon A."/>
            <person name="Kraberger S."/>
            <person name="Wojciechowski M."/>
            <person name="Cobb I."/>
            <person name="Varsani A."/>
        </authorList>
    </citation>
    <scope>NUCLEOTIDE SEQUENCE</scope>
    <source>
        <strain evidence="5">2014_4</strain>
        <strain evidence="6">DBG_14_3</strain>
        <strain evidence="7">DBG_34</strain>
        <strain evidence="3">DBG_57</strain>
        <strain evidence="4">DBG_57_2</strain>
    </source>
</reference>
<name>A0A6C0M7T3_9GEMI</name>
<dbReference type="EMBL" id="MN100002">
    <property type="protein sequence ID" value="QHU79465.1"/>
    <property type="molecule type" value="Genomic_DNA"/>
</dbReference>
<dbReference type="EMBL" id="MN099973">
    <property type="protein sequence ID" value="QHU79291.1"/>
    <property type="molecule type" value="Genomic_DNA"/>
</dbReference>
<evidence type="ECO:0000313" key="4">
    <source>
        <dbReference type="EMBL" id="QHU79297.1"/>
    </source>
</evidence>
<accession>A0A6C0M7T3</accession>
<evidence type="ECO:0000313" key="6">
    <source>
        <dbReference type="EMBL" id="QHU79465.1"/>
    </source>
</evidence>